<comment type="caution">
    <text evidence="1">The sequence shown here is derived from an EMBL/GenBank/DDBJ whole genome shotgun (WGS) entry which is preliminary data.</text>
</comment>
<accession>A0AAV2AIC3</accession>
<organism evidence="1 2">
    <name type="scientific">Larinioides sclopetarius</name>
    <dbReference type="NCBI Taxonomy" id="280406"/>
    <lineage>
        <taxon>Eukaryota</taxon>
        <taxon>Metazoa</taxon>
        <taxon>Ecdysozoa</taxon>
        <taxon>Arthropoda</taxon>
        <taxon>Chelicerata</taxon>
        <taxon>Arachnida</taxon>
        <taxon>Araneae</taxon>
        <taxon>Araneomorphae</taxon>
        <taxon>Entelegynae</taxon>
        <taxon>Araneoidea</taxon>
        <taxon>Araneidae</taxon>
        <taxon>Larinioides</taxon>
    </lineage>
</organism>
<evidence type="ECO:0000313" key="1">
    <source>
        <dbReference type="EMBL" id="CAL1282974.1"/>
    </source>
</evidence>
<proteinExistence type="predicted"/>
<sequence length="42" mass="5043">MIPRKKIEIKFTRRRYESKVLLYICTLKDRLFATEQTGPLDA</sequence>
<gene>
    <name evidence="1" type="ORF">LARSCL_LOCUS12333</name>
</gene>
<protein>
    <submittedName>
        <fullName evidence="1">Uncharacterized protein</fullName>
    </submittedName>
</protein>
<keyword evidence="2" id="KW-1185">Reference proteome</keyword>
<dbReference type="Proteomes" id="UP001497382">
    <property type="component" value="Unassembled WGS sequence"/>
</dbReference>
<name>A0AAV2AIC3_9ARAC</name>
<dbReference type="EMBL" id="CAXIEN010000161">
    <property type="protein sequence ID" value="CAL1282974.1"/>
    <property type="molecule type" value="Genomic_DNA"/>
</dbReference>
<reference evidence="1 2" key="1">
    <citation type="submission" date="2024-04" db="EMBL/GenBank/DDBJ databases">
        <authorList>
            <person name="Rising A."/>
            <person name="Reimegard J."/>
            <person name="Sonavane S."/>
            <person name="Akerstrom W."/>
            <person name="Nylinder S."/>
            <person name="Hedman E."/>
            <person name="Kallberg Y."/>
        </authorList>
    </citation>
    <scope>NUCLEOTIDE SEQUENCE [LARGE SCALE GENOMIC DNA]</scope>
</reference>
<evidence type="ECO:0000313" key="2">
    <source>
        <dbReference type="Proteomes" id="UP001497382"/>
    </source>
</evidence>
<dbReference type="AlphaFoldDB" id="A0AAV2AIC3"/>